<keyword evidence="8 11" id="KW-0975">Bacterial flagellum</keyword>
<dbReference type="HAMAP" id="MF_00415">
    <property type="entry name" value="FlgH"/>
    <property type="match status" value="1"/>
</dbReference>
<dbReference type="PANTHER" id="PTHR34933:SF1">
    <property type="entry name" value="FLAGELLAR L-RING PROTEIN"/>
    <property type="match status" value="1"/>
</dbReference>
<evidence type="ECO:0000256" key="9">
    <source>
        <dbReference type="ARBA" id="ARBA00023237"/>
    </source>
</evidence>
<organism evidence="13 14">
    <name type="scientific">Endozoicomonas lisbonensis</name>
    <dbReference type="NCBI Taxonomy" id="3120522"/>
    <lineage>
        <taxon>Bacteria</taxon>
        <taxon>Pseudomonadati</taxon>
        <taxon>Pseudomonadota</taxon>
        <taxon>Gammaproteobacteria</taxon>
        <taxon>Oceanospirillales</taxon>
        <taxon>Endozoicomonadaceae</taxon>
        <taxon>Endozoicomonas</taxon>
    </lineage>
</organism>
<dbReference type="Proteomes" id="UP001549366">
    <property type="component" value="Unassembled WGS sequence"/>
</dbReference>
<evidence type="ECO:0000313" key="14">
    <source>
        <dbReference type="Proteomes" id="UP001549366"/>
    </source>
</evidence>
<dbReference type="PROSITE" id="PS51257">
    <property type="entry name" value="PROKAR_LIPOPROTEIN"/>
    <property type="match status" value="1"/>
</dbReference>
<keyword evidence="10 11" id="KW-0449">Lipoprotein</keyword>
<dbReference type="PRINTS" id="PR01008">
    <property type="entry name" value="FLGLRINGFLGH"/>
</dbReference>
<comment type="subcellular location">
    <subcellularLocation>
        <location evidence="11">Cell outer membrane</location>
        <topology evidence="11">Lipid-anchor</topology>
    </subcellularLocation>
    <subcellularLocation>
        <location evidence="11">Bacterial flagellum basal body</location>
    </subcellularLocation>
    <subcellularLocation>
        <location evidence="2">Membrane</location>
        <topology evidence="2">Lipid-anchor</topology>
    </subcellularLocation>
</comment>
<dbReference type="InterPro" id="IPR000527">
    <property type="entry name" value="Flag_Lring"/>
</dbReference>
<dbReference type="PANTHER" id="PTHR34933">
    <property type="entry name" value="FLAGELLAR L-RING PROTEIN"/>
    <property type="match status" value="1"/>
</dbReference>
<comment type="similarity">
    <text evidence="3 11">Belongs to the FlgH family.</text>
</comment>
<comment type="function">
    <text evidence="1 11">Assembles around the rod to form the L-ring and probably protects the motor/basal body from shearing forces during rotation.</text>
</comment>
<evidence type="ECO:0000256" key="4">
    <source>
        <dbReference type="ARBA" id="ARBA00011439"/>
    </source>
</evidence>
<keyword evidence="13" id="KW-0969">Cilium</keyword>
<feature type="signal peptide" evidence="12">
    <location>
        <begin position="1"/>
        <end position="23"/>
    </location>
</feature>
<evidence type="ECO:0000256" key="12">
    <source>
        <dbReference type="SAM" id="SignalP"/>
    </source>
</evidence>
<evidence type="ECO:0000256" key="3">
    <source>
        <dbReference type="ARBA" id="ARBA00006929"/>
    </source>
</evidence>
<accession>A0ABV2SBJ5</accession>
<gene>
    <name evidence="11" type="primary">flgH</name>
    <name evidence="13" type="ORF">V5J35_000327</name>
</gene>
<sequence length="231" mass="25101">MMSSTKKALLPVMAIFLTGCVTTPSSGPKEADQAATPEQMFEMMALPMPDAESQDVVNGSLFNASYSNSLYEDRMAYRVGDILTVVLDEKTRSNTTSGTDFKKDNSVNLPGPLLFGRKEPDSGISMDRRFSGSGSSSQENMLDGSITVSVLKVLPNRTLLVRGEKWLTLNQGDDYIRVSGILRPEDIAPDNSVSSQRLASARLVFSGDGPLADANEAGWLMRFFNSPVMPM</sequence>
<evidence type="ECO:0000256" key="6">
    <source>
        <dbReference type="ARBA" id="ARBA00023136"/>
    </source>
</evidence>
<evidence type="ECO:0000256" key="10">
    <source>
        <dbReference type="ARBA" id="ARBA00023288"/>
    </source>
</evidence>
<keyword evidence="9 11" id="KW-0998">Cell outer membrane</keyword>
<keyword evidence="5 11" id="KW-0732">Signal</keyword>
<evidence type="ECO:0000256" key="5">
    <source>
        <dbReference type="ARBA" id="ARBA00022729"/>
    </source>
</evidence>
<keyword evidence="14" id="KW-1185">Reference proteome</keyword>
<evidence type="ECO:0000256" key="2">
    <source>
        <dbReference type="ARBA" id="ARBA00004635"/>
    </source>
</evidence>
<keyword evidence="7" id="KW-0564">Palmitate</keyword>
<evidence type="ECO:0000256" key="7">
    <source>
        <dbReference type="ARBA" id="ARBA00023139"/>
    </source>
</evidence>
<protein>
    <recommendedName>
        <fullName evidence="11">Flagellar L-ring protein</fullName>
    </recommendedName>
    <alternativeName>
        <fullName evidence="11">Basal body L-ring protein</fullName>
    </alternativeName>
</protein>
<dbReference type="NCBIfam" id="NF001304">
    <property type="entry name" value="PRK00249.1-4"/>
    <property type="match status" value="1"/>
</dbReference>
<comment type="subunit">
    <text evidence="4 11">The basal body constitutes a major portion of the flagellar organelle and consists of four rings (L,P,S, and M) mounted on a central rod.</text>
</comment>
<evidence type="ECO:0000256" key="8">
    <source>
        <dbReference type="ARBA" id="ARBA00023143"/>
    </source>
</evidence>
<feature type="chain" id="PRO_5047301200" description="Flagellar L-ring protein" evidence="12">
    <location>
        <begin position="24"/>
        <end position="231"/>
    </location>
</feature>
<name>A0ABV2SBJ5_9GAMM</name>
<keyword evidence="6 11" id="KW-0472">Membrane</keyword>
<reference evidence="13 14" key="1">
    <citation type="submission" date="2024-06" db="EMBL/GenBank/DDBJ databases">
        <title>Genomic Encyclopedia of Type Strains, Phase V (KMG-V): Genome sequencing to study the core and pangenomes of soil and plant-associated prokaryotes.</title>
        <authorList>
            <person name="Whitman W."/>
        </authorList>
    </citation>
    <scope>NUCLEOTIDE SEQUENCE [LARGE SCALE GENOMIC DNA]</scope>
    <source>
        <strain evidence="13 14">NE40</strain>
    </source>
</reference>
<comment type="caution">
    <text evidence="13">The sequence shown here is derived from an EMBL/GenBank/DDBJ whole genome shotgun (WGS) entry which is preliminary data.</text>
</comment>
<dbReference type="Pfam" id="PF02107">
    <property type="entry name" value="FlgH"/>
    <property type="match status" value="1"/>
</dbReference>
<evidence type="ECO:0000313" key="13">
    <source>
        <dbReference type="EMBL" id="MET4755135.1"/>
    </source>
</evidence>
<dbReference type="RefSeq" id="WP_354009589.1">
    <property type="nucleotide sequence ID" value="NZ_JBEWTA010000001.1"/>
</dbReference>
<dbReference type="EMBL" id="JBEWTB010000002">
    <property type="protein sequence ID" value="MET4755135.1"/>
    <property type="molecule type" value="Genomic_DNA"/>
</dbReference>
<keyword evidence="13" id="KW-0282">Flagellum</keyword>
<keyword evidence="13" id="KW-0966">Cell projection</keyword>
<evidence type="ECO:0000256" key="11">
    <source>
        <dbReference type="HAMAP-Rule" id="MF_00415"/>
    </source>
</evidence>
<proteinExistence type="inferred from homology"/>
<evidence type="ECO:0000256" key="1">
    <source>
        <dbReference type="ARBA" id="ARBA00002591"/>
    </source>
</evidence>